<feature type="transmembrane region" description="Helical" evidence="7">
    <location>
        <begin position="286"/>
        <end position="311"/>
    </location>
</feature>
<comment type="similarity">
    <text evidence="6">Belongs to the ABC-4 integral membrane protein family.</text>
</comment>
<dbReference type="EMBL" id="RSAS01000004">
    <property type="protein sequence ID" value="RRR78671.1"/>
    <property type="molecule type" value="Genomic_DNA"/>
</dbReference>
<feature type="domain" description="MacB-like periplasmic core" evidence="9">
    <location>
        <begin position="22"/>
        <end position="247"/>
    </location>
</feature>
<proteinExistence type="inferred from homology"/>
<dbReference type="PANTHER" id="PTHR30572">
    <property type="entry name" value="MEMBRANE COMPONENT OF TRANSPORTER-RELATED"/>
    <property type="match status" value="1"/>
</dbReference>
<feature type="transmembrane region" description="Helical" evidence="7">
    <location>
        <begin position="21"/>
        <end position="42"/>
    </location>
</feature>
<evidence type="ECO:0000256" key="7">
    <source>
        <dbReference type="SAM" id="Phobius"/>
    </source>
</evidence>
<organism evidence="10 11">
    <name type="scientific">Candidatus Viridilinea halotolerans</name>
    <dbReference type="NCBI Taxonomy" id="2491704"/>
    <lineage>
        <taxon>Bacteria</taxon>
        <taxon>Bacillati</taxon>
        <taxon>Chloroflexota</taxon>
        <taxon>Chloroflexia</taxon>
        <taxon>Chloroflexales</taxon>
        <taxon>Chloroflexineae</taxon>
        <taxon>Oscillochloridaceae</taxon>
        <taxon>Candidatus Viridilinea</taxon>
    </lineage>
</organism>
<gene>
    <name evidence="10" type="ORF">EI684_00045</name>
</gene>
<feature type="transmembrane region" description="Helical" evidence="7">
    <location>
        <begin position="383"/>
        <end position="403"/>
    </location>
</feature>
<feature type="domain" description="ABC3 transporter permease C-terminal" evidence="8">
    <location>
        <begin position="290"/>
        <end position="410"/>
    </location>
</feature>
<accession>A0A426UCI0</accession>
<evidence type="ECO:0000313" key="10">
    <source>
        <dbReference type="EMBL" id="RRR78671.1"/>
    </source>
</evidence>
<evidence type="ECO:0000259" key="8">
    <source>
        <dbReference type="Pfam" id="PF02687"/>
    </source>
</evidence>
<dbReference type="PANTHER" id="PTHR30572:SF4">
    <property type="entry name" value="ABC TRANSPORTER PERMEASE YTRF"/>
    <property type="match status" value="1"/>
</dbReference>
<dbReference type="Pfam" id="PF12704">
    <property type="entry name" value="MacB_PCD"/>
    <property type="match status" value="1"/>
</dbReference>
<evidence type="ECO:0000256" key="3">
    <source>
        <dbReference type="ARBA" id="ARBA00022692"/>
    </source>
</evidence>
<dbReference type="InterPro" id="IPR025857">
    <property type="entry name" value="MacB_PCD"/>
</dbReference>
<keyword evidence="4 7" id="KW-1133">Transmembrane helix</keyword>
<evidence type="ECO:0000256" key="6">
    <source>
        <dbReference type="ARBA" id="ARBA00038076"/>
    </source>
</evidence>
<evidence type="ECO:0000259" key="9">
    <source>
        <dbReference type="Pfam" id="PF12704"/>
    </source>
</evidence>
<sequence>MNILESIRIAFGALFTNKLRAALTMLGIIIGVGAVIGMLALGNGFQNFLNGQFAQLGAGNFYVAPFIDSNRLDVVNAARLTTSDASALVQPGRAPAVENVAIEWNERVQAVGASERGTYDVRAVTPSWFAVTPQDLAAGRIFGDDENLERARVAVIGRSVAAQLYGGMGTAVGQRINLNGVGFTVIGVLAAEEGSFSIGADPAEAIFIPYQTGLARLFRNQVSDQVNVGIMTVKARSVPEIDEAIRQVTLILREEHRLTYQDNDFSIINPEQIAAQFNVVIGGFNAFLGLVAGISLIVGGIGIMNIMLVSVTERTREIGLRKAVGARRRDIMLQFLIEALVLCLVGGMLGIMLGYLFSFVGTFILINLFAAEGAAASVSMANILLATSISAAIGIAFGFFPALQASRLNPIDALRTE</sequence>
<keyword evidence="5 7" id="KW-0472">Membrane</keyword>
<dbReference type="InterPro" id="IPR003838">
    <property type="entry name" value="ABC3_permease_C"/>
</dbReference>
<keyword evidence="2" id="KW-1003">Cell membrane</keyword>
<comment type="subcellular location">
    <subcellularLocation>
        <location evidence="1">Cell membrane</location>
        <topology evidence="1">Multi-pass membrane protein</topology>
    </subcellularLocation>
</comment>
<evidence type="ECO:0000256" key="2">
    <source>
        <dbReference type="ARBA" id="ARBA00022475"/>
    </source>
</evidence>
<protein>
    <submittedName>
        <fullName evidence="10">FtsX-like permease family protein</fullName>
    </submittedName>
</protein>
<comment type="caution">
    <text evidence="10">The sequence shown here is derived from an EMBL/GenBank/DDBJ whole genome shotgun (WGS) entry which is preliminary data.</text>
</comment>
<dbReference type="Pfam" id="PF02687">
    <property type="entry name" value="FtsX"/>
    <property type="match status" value="1"/>
</dbReference>
<reference evidence="10 11" key="1">
    <citation type="submission" date="2018-12" db="EMBL/GenBank/DDBJ databases">
        <title>Genome Sequence of Candidatus Viridilinea halotolerans isolated from saline sulfide-rich spring.</title>
        <authorList>
            <person name="Grouzdev D.S."/>
            <person name="Burganskaya E.I."/>
            <person name="Krutkina M.S."/>
            <person name="Sukhacheva M.V."/>
            <person name="Gorlenko V.M."/>
        </authorList>
    </citation>
    <scope>NUCLEOTIDE SEQUENCE [LARGE SCALE GENOMIC DNA]</scope>
    <source>
        <strain evidence="10">Chok-6</strain>
    </source>
</reference>
<dbReference type="GO" id="GO:0005886">
    <property type="term" value="C:plasma membrane"/>
    <property type="evidence" value="ECO:0007669"/>
    <property type="project" value="UniProtKB-SubCell"/>
</dbReference>
<name>A0A426UCI0_9CHLR</name>
<evidence type="ECO:0000256" key="1">
    <source>
        <dbReference type="ARBA" id="ARBA00004651"/>
    </source>
</evidence>
<dbReference type="GO" id="GO:0022857">
    <property type="term" value="F:transmembrane transporter activity"/>
    <property type="evidence" value="ECO:0007669"/>
    <property type="project" value="TreeGrafter"/>
</dbReference>
<evidence type="ECO:0000256" key="5">
    <source>
        <dbReference type="ARBA" id="ARBA00023136"/>
    </source>
</evidence>
<keyword evidence="3 7" id="KW-0812">Transmembrane</keyword>
<evidence type="ECO:0000256" key="4">
    <source>
        <dbReference type="ARBA" id="ARBA00022989"/>
    </source>
</evidence>
<dbReference type="Proteomes" id="UP000280307">
    <property type="component" value="Unassembled WGS sequence"/>
</dbReference>
<dbReference type="AlphaFoldDB" id="A0A426UCI0"/>
<evidence type="ECO:0000313" key="11">
    <source>
        <dbReference type="Proteomes" id="UP000280307"/>
    </source>
</evidence>
<dbReference type="InterPro" id="IPR050250">
    <property type="entry name" value="Macrolide_Exporter_MacB"/>
</dbReference>
<feature type="transmembrane region" description="Helical" evidence="7">
    <location>
        <begin position="331"/>
        <end position="349"/>
    </location>
</feature>